<feature type="transmembrane region" description="Helical" evidence="8">
    <location>
        <begin position="325"/>
        <end position="344"/>
    </location>
</feature>
<evidence type="ECO:0000256" key="8">
    <source>
        <dbReference type="SAM" id="Phobius"/>
    </source>
</evidence>
<dbReference type="GO" id="GO:0005886">
    <property type="term" value="C:plasma membrane"/>
    <property type="evidence" value="ECO:0007669"/>
    <property type="project" value="UniProtKB-SubCell"/>
</dbReference>
<evidence type="ECO:0000313" key="11">
    <source>
        <dbReference type="Proteomes" id="UP000024816"/>
    </source>
</evidence>
<dbReference type="PATRIC" id="fig|1280952.3.peg.754"/>
<feature type="transmembrane region" description="Helical" evidence="8">
    <location>
        <begin position="261"/>
        <end position="286"/>
    </location>
</feature>
<evidence type="ECO:0000313" key="10">
    <source>
        <dbReference type="EMBL" id="KCZ90317.1"/>
    </source>
</evidence>
<evidence type="ECO:0000256" key="3">
    <source>
        <dbReference type="ARBA" id="ARBA00022448"/>
    </source>
</evidence>
<keyword evidence="4" id="KW-1003">Cell membrane</keyword>
<dbReference type="STRING" id="1280952.HJA_03781"/>
<gene>
    <name evidence="10" type="ORF">HJA_03781</name>
</gene>
<evidence type="ECO:0000256" key="5">
    <source>
        <dbReference type="ARBA" id="ARBA00022692"/>
    </source>
</evidence>
<feature type="transmembrane region" description="Helical" evidence="8">
    <location>
        <begin position="292"/>
        <end position="313"/>
    </location>
</feature>
<dbReference type="InterPro" id="IPR013525">
    <property type="entry name" value="ABC2_TM"/>
</dbReference>
<keyword evidence="3" id="KW-0813">Transport</keyword>
<dbReference type="RefSeq" id="WP_035578402.1">
    <property type="nucleotide sequence ID" value="NZ_ARYJ01000002.1"/>
</dbReference>
<evidence type="ECO:0000256" key="7">
    <source>
        <dbReference type="ARBA" id="ARBA00023136"/>
    </source>
</evidence>
<dbReference type="Pfam" id="PF12698">
    <property type="entry name" value="ABC2_membrane_3"/>
    <property type="match status" value="1"/>
</dbReference>
<keyword evidence="6 8" id="KW-1133">Transmembrane helix</keyword>
<organism evidence="10 11">
    <name type="scientific">Hyphomonas jannaschiana VP2</name>
    <dbReference type="NCBI Taxonomy" id="1280952"/>
    <lineage>
        <taxon>Bacteria</taxon>
        <taxon>Pseudomonadati</taxon>
        <taxon>Pseudomonadota</taxon>
        <taxon>Alphaproteobacteria</taxon>
        <taxon>Hyphomonadales</taxon>
        <taxon>Hyphomonadaceae</taxon>
        <taxon>Hyphomonas</taxon>
    </lineage>
</organism>
<dbReference type="eggNOG" id="COG0842">
    <property type="taxonomic scope" value="Bacteria"/>
</dbReference>
<keyword evidence="11" id="KW-1185">Reference proteome</keyword>
<feature type="transmembrane region" description="Helical" evidence="8">
    <location>
        <begin position="184"/>
        <end position="206"/>
    </location>
</feature>
<sequence length="378" mass="40958">MTGPILPAPVRRTLSLARKETFQIIRDPSSILIAFILPLILLFLFGFGISLDANSIRIGIVVQDGRADARSLIQAFEASSYFDVVTAFDQAELEPVLVSGKLRGLVIIPSDFSERLRARDPTPIEILTDGSQPNTAQFVTNYAQGVFGVWQARLFGDAAAKPSAAITPQPRFWFNAELTSRYNLVPGSTAVVMTIIGTLLTALVIAREWERGTMEAVLATPVSRIELLLSKILPYFLLGMSSLVLCAIAAVFVFDVPFRGSVFALVAVAAAFLVPALGQGLLISAVTKNQFVAAQLALFTGFLPATLLSGFIFEISAMPLPIRTVTTVIPARYFVTSLQTLFLAGDVWSVLLPAITRMLAVGTFFLTFTWLATPKRIA</sequence>
<dbReference type="InterPro" id="IPR047817">
    <property type="entry name" value="ABC2_TM_bact-type"/>
</dbReference>
<keyword evidence="5 8" id="KW-0812">Transmembrane</keyword>
<reference evidence="10 11" key="1">
    <citation type="journal article" date="2014" name="Antonie Van Leeuwenhoek">
        <title>Hyphomonas beringensis sp. nov. and Hyphomonas chukchiensis sp. nov., isolated from surface seawater of the Bering Sea and Chukchi Sea.</title>
        <authorList>
            <person name="Li C."/>
            <person name="Lai Q."/>
            <person name="Li G."/>
            <person name="Dong C."/>
            <person name="Wang J."/>
            <person name="Liao Y."/>
            <person name="Shao Z."/>
        </authorList>
    </citation>
    <scope>NUCLEOTIDE SEQUENCE [LARGE SCALE GENOMIC DNA]</scope>
    <source>
        <strain evidence="10 11">VP2</strain>
    </source>
</reference>
<proteinExistence type="inferred from homology"/>
<evidence type="ECO:0000259" key="9">
    <source>
        <dbReference type="PROSITE" id="PS51012"/>
    </source>
</evidence>
<comment type="subcellular location">
    <subcellularLocation>
        <location evidence="1">Cell membrane</location>
        <topology evidence="1">Multi-pass membrane protein</topology>
    </subcellularLocation>
</comment>
<dbReference type="Proteomes" id="UP000024816">
    <property type="component" value="Unassembled WGS sequence"/>
</dbReference>
<name>A0A059FI77_9PROT</name>
<evidence type="ECO:0000256" key="6">
    <source>
        <dbReference type="ARBA" id="ARBA00022989"/>
    </source>
</evidence>
<dbReference type="OrthoDB" id="9784671at2"/>
<dbReference type="PROSITE" id="PS51012">
    <property type="entry name" value="ABC_TM2"/>
    <property type="match status" value="1"/>
</dbReference>
<feature type="transmembrane region" description="Helical" evidence="8">
    <location>
        <begin position="31"/>
        <end position="51"/>
    </location>
</feature>
<dbReference type="AlphaFoldDB" id="A0A059FI77"/>
<evidence type="ECO:0000256" key="2">
    <source>
        <dbReference type="ARBA" id="ARBA00007783"/>
    </source>
</evidence>
<comment type="caution">
    <text evidence="10">The sequence shown here is derived from an EMBL/GenBank/DDBJ whole genome shotgun (WGS) entry which is preliminary data.</text>
</comment>
<keyword evidence="7 8" id="KW-0472">Membrane</keyword>
<feature type="domain" description="ABC transmembrane type-2" evidence="9">
    <location>
        <begin position="136"/>
        <end position="376"/>
    </location>
</feature>
<evidence type="ECO:0000256" key="1">
    <source>
        <dbReference type="ARBA" id="ARBA00004651"/>
    </source>
</evidence>
<feature type="transmembrane region" description="Helical" evidence="8">
    <location>
        <begin position="232"/>
        <end position="254"/>
    </location>
</feature>
<dbReference type="PANTHER" id="PTHR30294:SF29">
    <property type="entry name" value="MULTIDRUG ABC TRANSPORTER PERMEASE YBHS-RELATED"/>
    <property type="match status" value="1"/>
</dbReference>
<evidence type="ECO:0000256" key="4">
    <source>
        <dbReference type="ARBA" id="ARBA00022475"/>
    </source>
</evidence>
<dbReference type="InterPro" id="IPR051449">
    <property type="entry name" value="ABC-2_transporter_component"/>
</dbReference>
<dbReference type="GO" id="GO:0140359">
    <property type="term" value="F:ABC-type transporter activity"/>
    <property type="evidence" value="ECO:0007669"/>
    <property type="project" value="InterPro"/>
</dbReference>
<comment type="similarity">
    <text evidence="2">Belongs to the ABC-2 integral membrane protein family.</text>
</comment>
<feature type="transmembrane region" description="Helical" evidence="8">
    <location>
        <begin position="350"/>
        <end position="372"/>
    </location>
</feature>
<dbReference type="Gene3D" id="3.40.1710.10">
    <property type="entry name" value="abc type-2 transporter like domain"/>
    <property type="match status" value="1"/>
</dbReference>
<protein>
    <submittedName>
        <fullName evidence="10">ABC transporter permease</fullName>
    </submittedName>
</protein>
<dbReference type="EMBL" id="ARYJ01000002">
    <property type="protein sequence ID" value="KCZ90317.1"/>
    <property type="molecule type" value="Genomic_DNA"/>
</dbReference>
<accession>A0A059FI77</accession>
<dbReference type="PANTHER" id="PTHR30294">
    <property type="entry name" value="MEMBRANE COMPONENT OF ABC TRANSPORTER YHHJ-RELATED"/>
    <property type="match status" value="1"/>
</dbReference>